<evidence type="ECO:0000313" key="1">
    <source>
        <dbReference type="EMBL" id="PPK82166.1"/>
    </source>
</evidence>
<dbReference type="EMBL" id="PTJA01000003">
    <property type="protein sequence ID" value="PPK82166.1"/>
    <property type="molecule type" value="Genomic_DNA"/>
</dbReference>
<dbReference type="Pfam" id="PF06824">
    <property type="entry name" value="Glyco_hydro_125"/>
    <property type="match status" value="1"/>
</dbReference>
<dbReference type="AlphaFoldDB" id="A0A2S6HW42"/>
<dbReference type="RefSeq" id="WP_104436214.1">
    <property type="nucleotide sequence ID" value="NZ_PTJA01000003.1"/>
</dbReference>
<evidence type="ECO:0000313" key="2">
    <source>
        <dbReference type="Proteomes" id="UP000237749"/>
    </source>
</evidence>
<dbReference type="Gene3D" id="1.50.10.10">
    <property type="match status" value="1"/>
</dbReference>
<sequence length="605" mass="68501">MQDCYIPTGNEFVSLPTLNQATASIESFTVLHMGYKGMLAFCGGESKPLMRPFVQAEEGDLLCDLKWKRECDWIPRFESEKDGICTEGIFLAPIGQKAFAIRLTITNHSGKDREISCGFSGAWGKVTHSVNEDKTVVGQRTIYSSVWNDGPIFDLSIGMPVMAFAPMAALPVKWEFEQGEEISYKGTHDCRLKSGESAVLEIFWGVGFEEVSAATAAKELLRQSFDAVYEETLCWLRKRRKTVGMPDVDSLLNRNLFFNFFFATGMTMDTEEVVMVTSRSPRYYVSAAYWDRDSLLWSFPSILKADPQYAKELLDYVFTRQMKQIGIHSRYIDGTVLEPGFELDELCAPIMALSRYVNATGETACLQESHIERGVRKILSILKTKRSEALHLYETFLQPTDDMRVYPYGTYDNVLTWRCLRDLEKLYRNLWSTETLKWLKEEASDLFHAICTHCIKEYQGKRIFVWSVDEKGNWNVYDEPPGSLEILPFLGFCTREDPVWQNTVEILRSTDYAYSFAGKPFSDIGCPHAPHPWILSVANGLISGRKEASLDFLRRVSMDNEIACESVDEMTGECTTGAAFATCAGFLAYCLMEGLSEGGVEHDSI</sequence>
<proteinExistence type="predicted"/>
<name>A0A2S6HW42_9FIRM</name>
<dbReference type="PANTHER" id="PTHR31047:SF0">
    <property type="entry name" value="MEIOTICALLY UP-REGULATED GENE 157 PROTEIN"/>
    <property type="match status" value="1"/>
</dbReference>
<organism evidence="1 2">
    <name type="scientific">Lacrimispora xylanisolvens</name>
    <dbReference type="NCBI Taxonomy" id="384636"/>
    <lineage>
        <taxon>Bacteria</taxon>
        <taxon>Bacillati</taxon>
        <taxon>Bacillota</taxon>
        <taxon>Clostridia</taxon>
        <taxon>Lachnospirales</taxon>
        <taxon>Lachnospiraceae</taxon>
        <taxon>Lacrimispora</taxon>
    </lineage>
</organism>
<dbReference type="SMART" id="SM01149">
    <property type="entry name" value="DUF1237"/>
    <property type="match status" value="1"/>
</dbReference>
<dbReference type="InterPro" id="IPR008313">
    <property type="entry name" value="GH125"/>
</dbReference>
<dbReference type="SUPFAM" id="SSF48208">
    <property type="entry name" value="Six-hairpin glycosidases"/>
    <property type="match status" value="1"/>
</dbReference>
<dbReference type="OrthoDB" id="181472at2"/>
<dbReference type="InterPro" id="IPR008928">
    <property type="entry name" value="6-hairpin_glycosidase_sf"/>
</dbReference>
<dbReference type="PANTHER" id="PTHR31047">
    <property type="entry name" value="MEIOTICALLY UP-REGULATED GENE 157 PROTEIN"/>
    <property type="match status" value="1"/>
</dbReference>
<gene>
    <name evidence="1" type="ORF">BXY41_103381</name>
</gene>
<comment type="caution">
    <text evidence="1">The sequence shown here is derived from an EMBL/GenBank/DDBJ whole genome shotgun (WGS) entry which is preliminary data.</text>
</comment>
<dbReference type="InterPro" id="IPR012341">
    <property type="entry name" value="6hp_glycosidase-like_sf"/>
</dbReference>
<keyword evidence="2" id="KW-1185">Reference proteome</keyword>
<protein>
    <submittedName>
        <fullName evidence="1">Meiotically up-regulated gene 157 (Mug157) protein</fullName>
    </submittedName>
</protein>
<reference evidence="1 2" key="1">
    <citation type="submission" date="2018-02" db="EMBL/GenBank/DDBJ databases">
        <title>Genomic Encyclopedia of Archaeal and Bacterial Type Strains, Phase II (KMG-II): from individual species to whole genera.</title>
        <authorList>
            <person name="Goeker M."/>
        </authorList>
    </citation>
    <scope>NUCLEOTIDE SEQUENCE [LARGE SCALE GENOMIC DNA]</scope>
    <source>
        <strain evidence="1 2">DSM 3808</strain>
    </source>
</reference>
<dbReference type="Proteomes" id="UP000237749">
    <property type="component" value="Unassembled WGS sequence"/>
</dbReference>
<accession>A0A2S6HW42</accession>
<dbReference type="GO" id="GO:0005975">
    <property type="term" value="P:carbohydrate metabolic process"/>
    <property type="evidence" value="ECO:0007669"/>
    <property type="project" value="InterPro"/>
</dbReference>